<dbReference type="RefSeq" id="WP_133872410.1">
    <property type="nucleotide sequence ID" value="NZ_BOMD01000111.1"/>
</dbReference>
<organism evidence="1 2">
    <name type="scientific">Paractinoplanes brasiliensis</name>
    <dbReference type="NCBI Taxonomy" id="52695"/>
    <lineage>
        <taxon>Bacteria</taxon>
        <taxon>Bacillati</taxon>
        <taxon>Actinomycetota</taxon>
        <taxon>Actinomycetes</taxon>
        <taxon>Micromonosporales</taxon>
        <taxon>Micromonosporaceae</taxon>
        <taxon>Paractinoplanes</taxon>
    </lineage>
</organism>
<dbReference type="EMBL" id="SNWR01000001">
    <property type="protein sequence ID" value="TDO37840.1"/>
    <property type="molecule type" value="Genomic_DNA"/>
</dbReference>
<gene>
    <name evidence="1" type="ORF">C8E87_1475</name>
</gene>
<dbReference type="AlphaFoldDB" id="A0A4R6JN98"/>
<dbReference type="Proteomes" id="UP000294901">
    <property type="component" value="Unassembled WGS sequence"/>
</dbReference>
<evidence type="ECO:0000313" key="1">
    <source>
        <dbReference type="EMBL" id="TDO37840.1"/>
    </source>
</evidence>
<reference evidence="1 2" key="1">
    <citation type="submission" date="2019-03" db="EMBL/GenBank/DDBJ databases">
        <title>Sequencing the genomes of 1000 actinobacteria strains.</title>
        <authorList>
            <person name="Klenk H.-P."/>
        </authorList>
    </citation>
    <scope>NUCLEOTIDE SEQUENCE [LARGE SCALE GENOMIC DNA]</scope>
    <source>
        <strain evidence="1 2">DSM 43805</strain>
    </source>
</reference>
<dbReference type="OrthoDB" id="3528276at2"/>
<accession>A0A4R6JN98</accession>
<comment type="caution">
    <text evidence="1">The sequence shown here is derived from an EMBL/GenBank/DDBJ whole genome shotgun (WGS) entry which is preliminary data.</text>
</comment>
<keyword evidence="2" id="KW-1185">Reference proteome</keyword>
<name>A0A4R6JN98_9ACTN</name>
<sequence length="59" mass="6242">MWISSAALLAALDITTLRVEGRVLPVPAHGRLVVVWSSADPPTAEACNSSDEKVATVRL</sequence>
<proteinExistence type="predicted"/>
<evidence type="ECO:0000313" key="2">
    <source>
        <dbReference type="Proteomes" id="UP000294901"/>
    </source>
</evidence>
<protein>
    <submittedName>
        <fullName evidence="1">Uncharacterized protein</fullName>
    </submittedName>
</protein>